<evidence type="ECO:0000313" key="2">
    <source>
        <dbReference type="Proteomes" id="UP000225655"/>
    </source>
</evidence>
<proteinExistence type="predicted"/>
<reference evidence="1 2" key="1">
    <citation type="submission" date="2015-07" db="EMBL/GenBank/DDBJ databases">
        <authorList>
            <person name="Loviza R.A."/>
            <person name="Abdel M.A."/>
            <person name="Rubia G.C."/>
            <person name="Walstead R.N."/>
            <person name="Shah Z.V."/>
            <person name="Tahir R."/>
            <person name="Campbell R.A."/>
            <person name="Williamson S.M."/>
            <person name="Anderson J."/>
            <person name="Padolina J."/>
            <person name="Johnson A."/>
            <person name="Serrano M.G."/>
            <person name="Buck G."/>
            <person name="Lee V."/>
            <person name="Wang Y."/>
            <person name="Carvalho R."/>
            <person name="Voegtly L."/>
            <person name="Shi R."/>
            <person name="Duckworth R."/>
            <person name="Johnson A."/>
            <person name="Walstead R."/>
            <person name="Shah Z."/>
            <person name="Kiflezghi M."/>
            <person name="Wade K."/>
            <person name="Delesalle V.A."/>
            <person name="Bradley K.W."/>
            <person name="Asai D.J."/>
            <person name="Bowman C.A."/>
            <person name="Russell D.A."/>
            <person name="Pope W.H."/>
            <person name="Jacobs-Sera D."/>
            <person name="Hendrix R.W."/>
            <person name="Hatfull G.F."/>
        </authorList>
    </citation>
    <scope>NUCLEOTIDE SEQUENCE [LARGE SCALE GENOMIC DNA]</scope>
</reference>
<organism evidence="1 2">
    <name type="scientific">Mycobacterium phage Maverick</name>
    <dbReference type="NCBI Taxonomy" id="1701799"/>
    <lineage>
        <taxon>Viruses</taxon>
        <taxon>Duplodnaviria</taxon>
        <taxon>Heunggongvirae</taxon>
        <taxon>Uroviricota</taxon>
        <taxon>Caudoviricetes</taxon>
        <taxon>Backyardiganvirus</taxon>
        <taxon>Backyardiganvirus peaches</taxon>
    </lineage>
</organism>
<gene>
    <name evidence="1" type="ORF">SEA_MAVERICK_89</name>
</gene>
<protein>
    <submittedName>
        <fullName evidence="1">Uncharacterized protein</fullName>
    </submittedName>
</protein>
<evidence type="ECO:0000313" key="1">
    <source>
        <dbReference type="EMBL" id="ALF01147.1"/>
    </source>
</evidence>
<dbReference type="EMBL" id="KT365397">
    <property type="protein sequence ID" value="ALF01147.1"/>
    <property type="molecule type" value="Genomic_DNA"/>
</dbReference>
<sequence>MLSHTMSQRVESACDQSWSVTVVYAGSSKPDRHASDVRLDWKCCGRHKANGQALARRKHCPGTTHTITGLGLNPER</sequence>
<dbReference type="Proteomes" id="UP000225655">
    <property type="component" value="Segment"/>
</dbReference>
<name>A0A0M4S453_9CAUD</name>
<accession>A0A0M4S453</accession>